<comment type="caution">
    <text evidence="1">The sequence shown here is derived from an EMBL/GenBank/DDBJ whole genome shotgun (WGS) entry which is preliminary data.</text>
</comment>
<proteinExistence type="predicted"/>
<evidence type="ECO:0000313" key="2">
    <source>
        <dbReference type="Proteomes" id="UP001233999"/>
    </source>
</evidence>
<accession>A0AAD7ZVP6</accession>
<protein>
    <submittedName>
        <fullName evidence="1">Uncharacterized protein</fullName>
    </submittedName>
</protein>
<evidence type="ECO:0000313" key="1">
    <source>
        <dbReference type="EMBL" id="KAJ9587538.1"/>
    </source>
</evidence>
<reference evidence="1" key="1">
    <citation type="journal article" date="2023" name="IScience">
        <title>Live-bearing cockroach genome reveals convergent evolutionary mechanisms linked to viviparity in insects and beyond.</title>
        <authorList>
            <person name="Fouks B."/>
            <person name="Harrison M.C."/>
            <person name="Mikhailova A.A."/>
            <person name="Marchal E."/>
            <person name="English S."/>
            <person name="Carruthers M."/>
            <person name="Jennings E.C."/>
            <person name="Chiamaka E.L."/>
            <person name="Frigard R.A."/>
            <person name="Pippel M."/>
            <person name="Attardo G.M."/>
            <person name="Benoit J.B."/>
            <person name="Bornberg-Bauer E."/>
            <person name="Tobe S.S."/>
        </authorList>
    </citation>
    <scope>NUCLEOTIDE SEQUENCE</scope>
    <source>
        <strain evidence="1">Stay&amp;Tobe</strain>
    </source>
</reference>
<sequence length="127" mass="14258">QRFGGCGCSFLLTACGSSARNRMRYHLSDGTSPLYFIATKRLSLCAVSGSLRPLQIDRRPFLYGQWSIFLRRLPETPNSLHLRPMSLLLLRNAEHRLLTSAALLADFPDLVFKLALSRDRGKGSNFS</sequence>
<dbReference type="Proteomes" id="UP001233999">
    <property type="component" value="Unassembled WGS sequence"/>
</dbReference>
<organism evidence="1 2">
    <name type="scientific">Diploptera punctata</name>
    <name type="common">Pacific beetle cockroach</name>
    <dbReference type="NCBI Taxonomy" id="6984"/>
    <lineage>
        <taxon>Eukaryota</taxon>
        <taxon>Metazoa</taxon>
        <taxon>Ecdysozoa</taxon>
        <taxon>Arthropoda</taxon>
        <taxon>Hexapoda</taxon>
        <taxon>Insecta</taxon>
        <taxon>Pterygota</taxon>
        <taxon>Neoptera</taxon>
        <taxon>Polyneoptera</taxon>
        <taxon>Dictyoptera</taxon>
        <taxon>Blattodea</taxon>
        <taxon>Blaberoidea</taxon>
        <taxon>Blaberidae</taxon>
        <taxon>Diplopterinae</taxon>
        <taxon>Diploptera</taxon>
    </lineage>
</organism>
<feature type="non-terminal residue" evidence="1">
    <location>
        <position position="1"/>
    </location>
</feature>
<dbReference type="EMBL" id="JASPKZ010006108">
    <property type="protein sequence ID" value="KAJ9587538.1"/>
    <property type="molecule type" value="Genomic_DNA"/>
</dbReference>
<gene>
    <name evidence="1" type="ORF">L9F63_028209</name>
</gene>
<reference evidence="1" key="2">
    <citation type="submission" date="2023-05" db="EMBL/GenBank/DDBJ databases">
        <authorList>
            <person name="Fouks B."/>
        </authorList>
    </citation>
    <scope>NUCLEOTIDE SEQUENCE</scope>
    <source>
        <strain evidence="1">Stay&amp;Tobe</strain>
        <tissue evidence="1">Testes</tissue>
    </source>
</reference>
<dbReference type="AlphaFoldDB" id="A0AAD7ZVP6"/>
<name>A0AAD7ZVP6_DIPPU</name>
<feature type="non-terminal residue" evidence="1">
    <location>
        <position position="127"/>
    </location>
</feature>
<keyword evidence="2" id="KW-1185">Reference proteome</keyword>